<gene>
    <name evidence="1" type="ORF">DCCM_3593</name>
</gene>
<keyword evidence="2" id="KW-1185">Reference proteome</keyword>
<evidence type="ECO:0000313" key="2">
    <source>
        <dbReference type="Proteomes" id="UP000239549"/>
    </source>
</evidence>
<name>A0A2L2XE19_9FIRM</name>
<accession>A0A2L2XE19</accession>
<sequence length="49" mass="5728">MFIYSLYSNVIISSNKCKIAYFTALSLNIKRFSAFFPYGIYRLFLLSSD</sequence>
<evidence type="ECO:0000313" key="1">
    <source>
        <dbReference type="EMBL" id="GBF34475.1"/>
    </source>
</evidence>
<organism evidence="1 2">
    <name type="scientific">Desulfocucumis palustris</name>
    <dbReference type="NCBI Taxonomy" id="1898651"/>
    <lineage>
        <taxon>Bacteria</taxon>
        <taxon>Bacillati</taxon>
        <taxon>Bacillota</taxon>
        <taxon>Clostridia</taxon>
        <taxon>Eubacteriales</taxon>
        <taxon>Desulfocucumaceae</taxon>
        <taxon>Desulfocucumis</taxon>
    </lineage>
</organism>
<dbReference type="Proteomes" id="UP000239549">
    <property type="component" value="Unassembled WGS sequence"/>
</dbReference>
<protein>
    <submittedName>
        <fullName evidence="1">Uncharacterized protein</fullName>
    </submittedName>
</protein>
<proteinExistence type="predicted"/>
<dbReference type="EMBL" id="BFAV01000141">
    <property type="protein sequence ID" value="GBF34475.1"/>
    <property type="molecule type" value="Genomic_DNA"/>
</dbReference>
<comment type="caution">
    <text evidence="1">The sequence shown here is derived from an EMBL/GenBank/DDBJ whole genome shotgun (WGS) entry which is preliminary data.</text>
</comment>
<reference evidence="2" key="1">
    <citation type="submission" date="2018-02" db="EMBL/GenBank/DDBJ databases">
        <title>Genome sequence of Desulfocucumis palustris strain NAW-5.</title>
        <authorList>
            <person name="Watanabe M."/>
            <person name="Kojima H."/>
            <person name="Fukui M."/>
        </authorList>
    </citation>
    <scope>NUCLEOTIDE SEQUENCE [LARGE SCALE GENOMIC DNA]</scope>
    <source>
        <strain evidence="2">NAW-5</strain>
    </source>
</reference>
<dbReference type="AlphaFoldDB" id="A0A2L2XE19"/>